<dbReference type="RefSeq" id="XP_028135887.1">
    <property type="nucleotide sequence ID" value="XM_028280086.1"/>
</dbReference>
<dbReference type="PANTHER" id="PTHR10340:SF29">
    <property type="entry name" value="SPHINGOMYELIN PHOSPHODIESTERASE"/>
    <property type="match status" value="1"/>
</dbReference>
<dbReference type="InterPro" id="IPR045473">
    <property type="entry name" value="ASM_C"/>
</dbReference>
<comment type="cofactor">
    <cofactor evidence="1">
        <name>Zn(2+)</name>
        <dbReference type="ChEBI" id="CHEBI:29105"/>
    </cofactor>
</comment>
<evidence type="ECO:0000256" key="7">
    <source>
        <dbReference type="ARBA" id="ARBA00022801"/>
    </source>
</evidence>
<protein>
    <submittedName>
        <fullName evidence="14">Sphingomyelin phosphodiesterase 1-like</fullName>
    </submittedName>
</protein>
<dbReference type="GO" id="GO:0016020">
    <property type="term" value="C:membrane"/>
    <property type="evidence" value="ECO:0007669"/>
    <property type="project" value="GOC"/>
</dbReference>
<dbReference type="PROSITE" id="PS50015">
    <property type="entry name" value="SAP_B"/>
    <property type="match status" value="1"/>
</dbReference>
<accession>A0A6P7FLT4</accession>
<evidence type="ECO:0000256" key="5">
    <source>
        <dbReference type="ARBA" id="ARBA00022723"/>
    </source>
</evidence>
<evidence type="ECO:0000256" key="1">
    <source>
        <dbReference type="ARBA" id="ARBA00001947"/>
    </source>
</evidence>
<feature type="chain" id="PRO_5027820766" evidence="12">
    <location>
        <begin position="21"/>
        <end position="691"/>
    </location>
</feature>
<dbReference type="SUPFAM" id="SSF56300">
    <property type="entry name" value="Metallo-dependent phosphatases"/>
    <property type="match status" value="1"/>
</dbReference>
<dbReference type="PANTHER" id="PTHR10340">
    <property type="entry name" value="SPHINGOMYELIN PHOSPHODIESTERASE"/>
    <property type="match status" value="1"/>
</dbReference>
<dbReference type="InterPro" id="IPR041805">
    <property type="entry name" value="ASMase/PPN1_MPP"/>
</dbReference>
<evidence type="ECO:0000313" key="14">
    <source>
        <dbReference type="RefSeq" id="XP_028135887.1"/>
    </source>
</evidence>
<evidence type="ECO:0000256" key="3">
    <source>
        <dbReference type="ARBA" id="ARBA00008234"/>
    </source>
</evidence>
<sequence>MKWWFVGWLAIAVLVGTTWSQEEKVEAIHKKSPNVRLLSNQTANLIKAIGQAAATGSKNLANLTGTIVKPISLDIGSKIEQSGNKVARVIEAVGNTSALVANKSIGIAEHAAKKLVDFFLSDDEIKKIEGDFAKRMGLHHHKEVDAEKFRSLLGELVDSQTRIFDSDRNYCGLCKLLIKKVQLFGLRISKVAEFICRIYVLFTTLTFNGFCKQIIDLNLPVLEYVVNNSQILDPELACTILLQTKECYYPKPALSWVTVLPETTPKYPNNSRDPTKKPLKILHLTDPHISLDYEYKGVVNCGFPVCCKKGLGNKIKGQNAGYWGEYDCDIPPWLYGNTLQHIKHTHKDLDYIYFTGDIIDHEVWNSSVQSNTVRINLAYKALKDTFTIPVYPIIGNHESTPLNLYAPDKEEIVAKGLSTNWLYDLMAKLWSPWLPESALKTVRRQGYYAYSVNDKLKIIGLNNNVCYNFNWWLLLETEYLNEQLQFLIQELEESEQKGQFVHILGHVSVGNQECIEPWEKSYNEIVRRYAHIIKGQFVGHTHTDELKIFYDKHNKPINMAFNGASLTPYVKYNPNYKVMTVDPLNFDILEIETYYFNLTEANLRPDTSPAWKKLYSMKKDYNLPDLSPTSFDVLADKLFNDTNLAKLYFEYYVRRGDPSLKEGCDKNCLNEICCKIVTTQSLHPQKEQCLN</sequence>
<dbReference type="AlphaFoldDB" id="A0A6P7FLT4"/>
<dbReference type="GO" id="GO:0061750">
    <property type="term" value="F:acid sphingomyelin phosphodiesterase activity"/>
    <property type="evidence" value="ECO:0007669"/>
    <property type="project" value="TreeGrafter"/>
</dbReference>
<dbReference type="GO" id="GO:0046872">
    <property type="term" value="F:metal ion binding"/>
    <property type="evidence" value="ECO:0007669"/>
    <property type="project" value="UniProtKB-KW"/>
</dbReference>
<evidence type="ECO:0000256" key="2">
    <source>
        <dbReference type="ARBA" id="ARBA00004613"/>
    </source>
</evidence>
<dbReference type="InterPro" id="IPR029052">
    <property type="entry name" value="Metallo-depent_PP-like"/>
</dbReference>
<keyword evidence="9" id="KW-1015">Disulfide bond</keyword>
<feature type="signal peptide" evidence="12">
    <location>
        <begin position="1"/>
        <end position="20"/>
    </location>
</feature>
<dbReference type="GO" id="GO:0005615">
    <property type="term" value="C:extracellular space"/>
    <property type="evidence" value="ECO:0007669"/>
    <property type="project" value="TreeGrafter"/>
</dbReference>
<dbReference type="Pfam" id="PF19272">
    <property type="entry name" value="ASMase_C"/>
    <property type="match status" value="1"/>
</dbReference>
<keyword evidence="8" id="KW-0862">Zinc</keyword>
<comment type="subcellular location">
    <subcellularLocation>
        <location evidence="2">Secreted</location>
    </subcellularLocation>
</comment>
<feature type="domain" description="Saposin B-type" evidence="13">
    <location>
        <begin position="167"/>
        <end position="251"/>
    </location>
</feature>
<dbReference type="InterPro" id="IPR008139">
    <property type="entry name" value="SaposinB_dom"/>
</dbReference>
<comment type="similarity">
    <text evidence="3">Belongs to the acid sphingomyelinase family.</text>
</comment>
<evidence type="ECO:0000256" key="11">
    <source>
        <dbReference type="ARBA" id="ARBA00047268"/>
    </source>
</evidence>
<dbReference type="OrthoDB" id="282973at2759"/>
<keyword evidence="6 12" id="KW-0732">Signal</keyword>
<evidence type="ECO:0000256" key="6">
    <source>
        <dbReference type="ARBA" id="ARBA00022729"/>
    </source>
</evidence>
<dbReference type="GO" id="GO:0005764">
    <property type="term" value="C:lysosome"/>
    <property type="evidence" value="ECO:0007669"/>
    <property type="project" value="TreeGrafter"/>
</dbReference>
<dbReference type="Gene3D" id="3.60.21.10">
    <property type="match status" value="1"/>
</dbReference>
<evidence type="ECO:0000256" key="12">
    <source>
        <dbReference type="SAM" id="SignalP"/>
    </source>
</evidence>
<evidence type="ECO:0000256" key="8">
    <source>
        <dbReference type="ARBA" id="ARBA00022833"/>
    </source>
</evidence>
<keyword evidence="10" id="KW-0325">Glycoprotein</keyword>
<dbReference type="InterPro" id="IPR004843">
    <property type="entry name" value="Calcineurin-like_PHP"/>
</dbReference>
<evidence type="ECO:0000256" key="9">
    <source>
        <dbReference type="ARBA" id="ARBA00023157"/>
    </source>
</evidence>
<reference evidence="14" key="1">
    <citation type="submission" date="2025-08" db="UniProtKB">
        <authorList>
            <consortium name="RefSeq"/>
        </authorList>
    </citation>
    <scope>IDENTIFICATION</scope>
</reference>
<name>A0A6P7FLT4_DIAVI</name>
<evidence type="ECO:0000256" key="10">
    <source>
        <dbReference type="ARBA" id="ARBA00023180"/>
    </source>
</evidence>
<evidence type="ECO:0000259" key="13">
    <source>
        <dbReference type="PROSITE" id="PS50015"/>
    </source>
</evidence>
<comment type="catalytic activity">
    <reaction evidence="11">
        <text>a sphingomyelin + H2O = phosphocholine + an N-acylsphing-4-enine + H(+)</text>
        <dbReference type="Rhea" id="RHEA:19253"/>
        <dbReference type="ChEBI" id="CHEBI:15377"/>
        <dbReference type="ChEBI" id="CHEBI:15378"/>
        <dbReference type="ChEBI" id="CHEBI:17636"/>
        <dbReference type="ChEBI" id="CHEBI:52639"/>
        <dbReference type="ChEBI" id="CHEBI:295975"/>
        <dbReference type="EC" id="3.1.4.12"/>
    </reaction>
    <physiologicalReaction direction="left-to-right" evidence="11">
        <dbReference type="Rhea" id="RHEA:19254"/>
    </physiologicalReaction>
</comment>
<dbReference type="InParanoid" id="A0A6P7FLT4"/>
<evidence type="ECO:0000256" key="4">
    <source>
        <dbReference type="ARBA" id="ARBA00022525"/>
    </source>
</evidence>
<dbReference type="GO" id="GO:0006685">
    <property type="term" value="P:sphingomyelin catabolic process"/>
    <property type="evidence" value="ECO:0007669"/>
    <property type="project" value="TreeGrafter"/>
</dbReference>
<proteinExistence type="inferred from homology"/>
<dbReference type="GO" id="GO:0046513">
    <property type="term" value="P:ceramide biosynthetic process"/>
    <property type="evidence" value="ECO:0007669"/>
    <property type="project" value="UniProtKB-ARBA"/>
</dbReference>
<gene>
    <name evidence="14" type="primary">LOC114330677</name>
</gene>
<keyword evidence="7" id="KW-0378">Hydrolase</keyword>
<organism evidence="14">
    <name type="scientific">Diabrotica virgifera virgifera</name>
    <name type="common">western corn rootworm</name>
    <dbReference type="NCBI Taxonomy" id="50390"/>
    <lineage>
        <taxon>Eukaryota</taxon>
        <taxon>Metazoa</taxon>
        <taxon>Ecdysozoa</taxon>
        <taxon>Arthropoda</taxon>
        <taxon>Hexapoda</taxon>
        <taxon>Insecta</taxon>
        <taxon>Pterygota</taxon>
        <taxon>Neoptera</taxon>
        <taxon>Endopterygota</taxon>
        <taxon>Coleoptera</taxon>
        <taxon>Polyphaga</taxon>
        <taxon>Cucujiformia</taxon>
        <taxon>Chrysomeloidea</taxon>
        <taxon>Chrysomelidae</taxon>
        <taxon>Galerucinae</taxon>
        <taxon>Diabroticina</taxon>
        <taxon>Diabroticites</taxon>
        <taxon>Diabrotica</taxon>
    </lineage>
</organism>
<keyword evidence="5" id="KW-0479">Metal-binding</keyword>
<dbReference type="CDD" id="cd00842">
    <property type="entry name" value="MPP_ASMase"/>
    <property type="match status" value="1"/>
</dbReference>
<keyword evidence="4" id="KW-0964">Secreted</keyword>
<dbReference type="Pfam" id="PF00149">
    <property type="entry name" value="Metallophos"/>
    <property type="match status" value="1"/>
</dbReference>